<evidence type="ECO:0000256" key="4">
    <source>
        <dbReference type="ARBA" id="ARBA00023125"/>
    </source>
</evidence>
<dbReference type="Pfam" id="PF02796">
    <property type="entry name" value="HTH_7"/>
    <property type="match status" value="1"/>
</dbReference>
<dbReference type="PANTHER" id="PTHR30461">
    <property type="entry name" value="DNA-INVERTASE FROM LAMBDOID PROPHAGE"/>
    <property type="match status" value="1"/>
</dbReference>
<feature type="active site" description="O-(5'-phospho-DNA)-serine intermediate" evidence="6 7">
    <location>
        <position position="9"/>
    </location>
</feature>
<evidence type="ECO:0000256" key="2">
    <source>
        <dbReference type="ARBA" id="ARBA00022908"/>
    </source>
</evidence>
<proteinExistence type="inferred from homology"/>
<keyword evidence="4" id="KW-0238">DNA-binding</keyword>
<evidence type="ECO:0000256" key="7">
    <source>
        <dbReference type="PROSITE-ProRule" id="PRU10137"/>
    </source>
</evidence>
<dbReference type="SUPFAM" id="SSF53041">
    <property type="entry name" value="Resolvase-like"/>
    <property type="match status" value="1"/>
</dbReference>
<dbReference type="Proteomes" id="UP000295598">
    <property type="component" value="Unassembled WGS sequence"/>
</dbReference>
<dbReference type="InterPro" id="IPR036162">
    <property type="entry name" value="Resolvase-like_N_sf"/>
</dbReference>
<dbReference type="GO" id="GO:0003677">
    <property type="term" value="F:DNA binding"/>
    <property type="evidence" value="ECO:0007669"/>
    <property type="project" value="UniProtKB-KW"/>
</dbReference>
<evidence type="ECO:0000313" key="9">
    <source>
        <dbReference type="EMBL" id="TDB47151.1"/>
    </source>
</evidence>
<gene>
    <name evidence="9" type="ORF">C5467_21225</name>
</gene>
<dbReference type="InterPro" id="IPR050639">
    <property type="entry name" value="SSR_resolvase"/>
</dbReference>
<dbReference type="PROSITE" id="PS51736">
    <property type="entry name" value="RECOMBINASES_3"/>
    <property type="match status" value="1"/>
</dbReference>
<dbReference type="AlphaFoldDB" id="A0A4R4J253"/>
<dbReference type="InterPro" id="IPR006118">
    <property type="entry name" value="Recombinase_CS"/>
</dbReference>
<reference evidence="9 10" key="1">
    <citation type="journal article" date="2019" name="Int. J. Syst. Evol. Microbiol.">
        <title>Photorhabdus khanii subsp. guanajuatensis subsp. nov., isolated from Heterorhabditis atacamensis, and Photorhabdus luminescens subsp. mexicana subsp. nov., isolated from Heterorhabditis mexicana entomopathogenic nematodes.</title>
        <authorList>
            <person name="Machado R.A.R."/>
            <person name="Bruno P."/>
            <person name="Arce C.C.M."/>
            <person name="Liechti N."/>
            <person name="Kohler A."/>
            <person name="Bernal J."/>
            <person name="Bruggmann R."/>
            <person name="Turlings T.C.J."/>
        </authorList>
    </citation>
    <scope>NUCLEOTIDE SEQUENCE [LARGE SCALE GENOMIC DNA]</scope>
    <source>
        <strain evidence="9 10">MEX20-17</strain>
    </source>
</reference>
<evidence type="ECO:0000256" key="5">
    <source>
        <dbReference type="ARBA" id="ARBA00023172"/>
    </source>
</evidence>
<dbReference type="RefSeq" id="WP_132356047.1">
    <property type="nucleotide sequence ID" value="NZ_CAWOJO010000057.1"/>
</dbReference>
<keyword evidence="2" id="KW-0229">DNA integration</keyword>
<evidence type="ECO:0000256" key="6">
    <source>
        <dbReference type="PIRSR" id="PIRSR606118-50"/>
    </source>
</evidence>
<dbReference type="Gene3D" id="3.40.50.1390">
    <property type="entry name" value="Resolvase, N-terminal catalytic domain"/>
    <property type="match status" value="1"/>
</dbReference>
<dbReference type="GO" id="GO:0000150">
    <property type="term" value="F:DNA strand exchange activity"/>
    <property type="evidence" value="ECO:0007669"/>
    <property type="project" value="UniProtKB-KW"/>
</dbReference>
<dbReference type="EMBL" id="PUJY01000057">
    <property type="protein sequence ID" value="TDB47151.1"/>
    <property type="molecule type" value="Genomic_DNA"/>
</dbReference>
<dbReference type="CDD" id="cd03768">
    <property type="entry name" value="SR_ResInv"/>
    <property type="match status" value="1"/>
</dbReference>
<accession>A0A4R4J253</accession>
<dbReference type="GO" id="GO:0015074">
    <property type="term" value="P:DNA integration"/>
    <property type="evidence" value="ECO:0007669"/>
    <property type="project" value="UniProtKB-KW"/>
</dbReference>
<feature type="domain" description="Resolvase/invertase-type recombinase catalytic" evidence="8">
    <location>
        <begin position="1"/>
        <end position="134"/>
    </location>
</feature>
<evidence type="ECO:0000259" key="8">
    <source>
        <dbReference type="PROSITE" id="PS51736"/>
    </source>
</evidence>
<keyword evidence="5" id="KW-0233">DNA recombination</keyword>
<evidence type="ECO:0000256" key="1">
    <source>
        <dbReference type="ARBA" id="ARBA00009913"/>
    </source>
</evidence>
<name>A0A4R4J253_9GAMM</name>
<comment type="caution">
    <text evidence="9">The sequence shown here is derived from an EMBL/GenBank/DDBJ whole genome shotgun (WGS) entry which is preliminary data.</text>
</comment>
<dbReference type="InterPro" id="IPR006119">
    <property type="entry name" value="Resolv_N"/>
</dbReference>
<dbReference type="CDD" id="cd00569">
    <property type="entry name" value="HTH_Hin_like"/>
    <property type="match status" value="1"/>
</dbReference>
<sequence>MLVGYARVSTPSQNLDLQIKALKEAGCDKIFTDIANGAKTARPGLKDAEMVLREGDALVVWKLDRLGRSIQHLIESINDLKEKGIGFRSLQEAIDTQTSGGKLVFHIFSALAEFERDLIRERTNAGLEAARARGKKGGRPKSLDQPKNIELLKQMHADPSYSIGDICKTLDISRSTFYRYLKSDNNENDGQ</sequence>
<dbReference type="PROSITE" id="PS00398">
    <property type="entry name" value="RECOMBINASES_2"/>
    <property type="match status" value="1"/>
</dbReference>
<evidence type="ECO:0000256" key="3">
    <source>
        <dbReference type="ARBA" id="ARBA00023100"/>
    </source>
</evidence>
<keyword evidence="3" id="KW-0230">DNA invertase</keyword>
<dbReference type="FunFam" id="3.40.50.1390:FF:000001">
    <property type="entry name" value="DNA recombinase"/>
    <property type="match status" value="1"/>
</dbReference>
<dbReference type="SMART" id="SM00857">
    <property type="entry name" value="Resolvase"/>
    <property type="match status" value="1"/>
</dbReference>
<organism evidence="9 10">
    <name type="scientific">Photorhabdus khanii subsp. guanajuatensis</name>
    <dbReference type="NCBI Taxonomy" id="2100166"/>
    <lineage>
        <taxon>Bacteria</taxon>
        <taxon>Pseudomonadati</taxon>
        <taxon>Pseudomonadota</taxon>
        <taxon>Gammaproteobacteria</taxon>
        <taxon>Enterobacterales</taxon>
        <taxon>Morganellaceae</taxon>
        <taxon>Photorhabdus</taxon>
    </lineage>
</organism>
<dbReference type="PROSITE" id="PS00397">
    <property type="entry name" value="RECOMBINASES_1"/>
    <property type="match status" value="1"/>
</dbReference>
<dbReference type="PANTHER" id="PTHR30461:SF2">
    <property type="entry name" value="SERINE RECOMBINASE PINE-RELATED"/>
    <property type="match status" value="1"/>
</dbReference>
<protein>
    <submittedName>
        <fullName evidence="9">Resolvase</fullName>
    </submittedName>
</protein>
<evidence type="ECO:0000313" key="10">
    <source>
        <dbReference type="Proteomes" id="UP000295598"/>
    </source>
</evidence>
<comment type="similarity">
    <text evidence="1">Belongs to the site-specific recombinase resolvase family.</text>
</comment>
<dbReference type="Pfam" id="PF00239">
    <property type="entry name" value="Resolvase"/>
    <property type="match status" value="1"/>
</dbReference>
<dbReference type="InterPro" id="IPR006120">
    <property type="entry name" value="Resolvase_HTH_dom"/>
</dbReference>